<dbReference type="SUPFAM" id="SSF52402">
    <property type="entry name" value="Adenine nucleotide alpha hydrolases-like"/>
    <property type="match status" value="1"/>
</dbReference>
<keyword evidence="3" id="KW-1185">Reference proteome</keyword>
<dbReference type="EMBL" id="MWPH01000002">
    <property type="protein sequence ID" value="OVE84705.1"/>
    <property type="molecule type" value="Genomic_DNA"/>
</dbReference>
<dbReference type="CDD" id="cd00293">
    <property type="entry name" value="USP-like"/>
    <property type="match status" value="1"/>
</dbReference>
<dbReference type="InterPro" id="IPR014729">
    <property type="entry name" value="Rossmann-like_a/b/a_fold"/>
</dbReference>
<dbReference type="InterPro" id="IPR006016">
    <property type="entry name" value="UspA"/>
</dbReference>
<dbReference type="Gene3D" id="3.40.50.620">
    <property type="entry name" value="HUPs"/>
    <property type="match status" value="1"/>
</dbReference>
<comment type="caution">
    <text evidence="2">The sequence shown here is derived from an EMBL/GenBank/DDBJ whole genome shotgun (WGS) entry which is preliminary data.</text>
</comment>
<proteinExistence type="predicted"/>
<dbReference type="Proteomes" id="UP000196084">
    <property type="component" value="Unassembled WGS sequence"/>
</dbReference>
<dbReference type="OrthoDB" id="342236at2157"/>
<sequence length="152" mass="16342">MDRALVVVDSADGARRLVREAGELAAGVDGSLVLLVTMDKDEYEADLETMSTIADVEGTSYPAMDINESGRQFARDIAKEELDGLEVEYEPICVVLDGEPEAQRIVAAATEYDCDHIFIAGRQRSPTGKAIFGDTAQGVILNFDGIVSVVTD</sequence>
<dbReference type="Pfam" id="PF00582">
    <property type="entry name" value="Usp"/>
    <property type="match status" value="1"/>
</dbReference>
<dbReference type="AlphaFoldDB" id="A0A202E8W3"/>
<feature type="domain" description="UspA" evidence="1">
    <location>
        <begin position="2"/>
        <end position="144"/>
    </location>
</feature>
<evidence type="ECO:0000313" key="3">
    <source>
        <dbReference type="Proteomes" id="UP000196084"/>
    </source>
</evidence>
<name>A0A202E8W3_9EURY</name>
<evidence type="ECO:0000313" key="2">
    <source>
        <dbReference type="EMBL" id="OVE84705.1"/>
    </source>
</evidence>
<organism evidence="2 3">
    <name type="scientific">Natronolimnobius baerhuensis</name>
    <dbReference type="NCBI Taxonomy" id="253108"/>
    <lineage>
        <taxon>Archaea</taxon>
        <taxon>Methanobacteriati</taxon>
        <taxon>Methanobacteriota</taxon>
        <taxon>Stenosarchaea group</taxon>
        <taxon>Halobacteria</taxon>
        <taxon>Halobacteriales</taxon>
        <taxon>Natrialbaceae</taxon>
        <taxon>Natronolimnobius</taxon>
    </lineage>
</organism>
<evidence type="ECO:0000259" key="1">
    <source>
        <dbReference type="Pfam" id="PF00582"/>
    </source>
</evidence>
<protein>
    <submittedName>
        <fullName evidence="2">Universal stress protein UspA</fullName>
    </submittedName>
</protein>
<accession>A0A202E8W3</accession>
<dbReference type="RefSeq" id="WP_054862944.1">
    <property type="nucleotide sequence ID" value="NZ_MWPH01000002.1"/>
</dbReference>
<gene>
    <name evidence="2" type="ORF">B2G88_09985</name>
</gene>
<reference evidence="2 3" key="1">
    <citation type="submission" date="2017-02" db="EMBL/GenBank/DDBJ databases">
        <title>Natronthermophilus aegyptiacus gen. nov.,sp. nov., an aerobic, extremely halophilic alkalithermophilic archaeon isolated from the athalassohaline Wadi An Natrun, Egypt.</title>
        <authorList>
            <person name="Zhao B."/>
        </authorList>
    </citation>
    <scope>NUCLEOTIDE SEQUENCE [LARGE SCALE GENOMIC DNA]</scope>
    <source>
        <strain evidence="2 3">CGMCC 1.3597</strain>
    </source>
</reference>